<sequence>MNRSINPVLKVLRHLPRAAAIMLVLWSPLLAIQGVRADSRVTTIEAPAPKKSGMGFVLLVSLQRG</sequence>
<gene>
    <name evidence="1" type="ORF">SAMN04488498_108165</name>
</gene>
<dbReference type="AlphaFoldDB" id="A0A1I4AMJ2"/>
<reference evidence="1 2" key="1">
    <citation type="submission" date="2016-10" db="EMBL/GenBank/DDBJ databases">
        <authorList>
            <person name="Varghese N."/>
            <person name="Submissions S."/>
        </authorList>
    </citation>
    <scope>NUCLEOTIDE SEQUENCE [LARGE SCALE GENOMIC DNA]</scope>
    <source>
        <strain evidence="1 2">DSM 21822</strain>
    </source>
</reference>
<proteinExistence type="predicted"/>
<dbReference type="RefSeq" id="WP_149760971.1">
    <property type="nucleotide sequence ID" value="NZ_BSPE01000048.1"/>
</dbReference>
<dbReference type="OrthoDB" id="8115973at2"/>
<evidence type="ECO:0000313" key="2">
    <source>
        <dbReference type="Proteomes" id="UP000323300"/>
    </source>
</evidence>
<organism evidence="1 2">
    <name type="scientific">Neomesorhizobium albiziae</name>
    <dbReference type="NCBI Taxonomy" id="335020"/>
    <lineage>
        <taxon>Bacteria</taxon>
        <taxon>Pseudomonadati</taxon>
        <taxon>Pseudomonadota</taxon>
        <taxon>Alphaproteobacteria</taxon>
        <taxon>Hyphomicrobiales</taxon>
        <taxon>Phyllobacteriaceae</taxon>
        <taxon>Neomesorhizobium</taxon>
    </lineage>
</organism>
<keyword evidence="2" id="KW-1185">Reference proteome</keyword>
<evidence type="ECO:0000313" key="1">
    <source>
        <dbReference type="EMBL" id="SFK57604.1"/>
    </source>
</evidence>
<dbReference type="EMBL" id="FOSL01000008">
    <property type="protein sequence ID" value="SFK57604.1"/>
    <property type="molecule type" value="Genomic_DNA"/>
</dbReference>
<name>A0A1I4AMJ2_9HYPH</name>
<protein>
    <submittedName>
        <fullName evidence="1">Uncharacterized protein</fullName>
    </submittedName>
</protein>
<dbReference type="Proteomes" id="UP000323300">
    <property type="component" value="Unassembled WGS sequence"/>
</dbReference>
<accession>A0A1I4AMJ2</accession>